<organism evidence="2 3">
    <name type="scientific">Afipia felis</name>
    <name type="common">Cat scratch disease bacillus</name>
    <dbReference type="NCBI Taxonomy" id="1035"/>
    <lineage>
        <taxon>Bacteria</taxon>
        <taxon>Pseudomonadati</taxon>
        <taxon>Pseudomonadota</taxon>
        <taxon>Alphaproteobacteria</taxon>
        <taxon>Hyphomicrobiales</taxon>
        <taxon>Nitrobacteraceae</taxon>
        <taxon>Afipia</taxon>
    </lineage>
</organism>
<gene>
    <name evidence="2" type="ORF">BN961_02880</name>
</gene>
<evidence type="ECO:0000256" key="1">
    <source>
        <dbReference type="SAM" id="Phobius"/>
    </source>
</evidence>
<protein>
    <submittedName>
        <fullName evidence="2">Uncharacterized protein</fullName>
    </submittedName>
</protein>
<dbReference type="STRING" id="1035.BN961_02880"/>
<keyword evidence="3" id="KW-1185">Reference proteome</keyword>
<feature type="transmembrane region" description="Helical" evidence="1">
    <location>
        <begin position="157"/>
        <end position="175"/>
    </location>
</feature>
<keyword evidence="1" id="KW-1133">Transmembrane helix</keyword>
<dbReference type="Proteomes" id="UP000035762">
    <property type="component" value="Unassembled WGS sequence"/>
</dbReference>
<feature type="transmembrane region" description="Helical" evidence="1">
    <location>
        <begin position="181"/>
        <end position="196"/>
    </location>
</feature>
<feature type="transmembrane region" description="Helical" evidence="1">
    <location>
        <begin position="249"/>
        <end position="267"/>
    </location>
</feature>
<evidence type="ECO:0000313" key="3">
    <source>
        <dbReference type="Proteomes" id="UP000035762"/>
    </source>
</evidence>
<comment type="caution">
    <text evidence="2">The sequence shown here is derived from an EMBL/GenBank/DDBJ whole genome shotgun (WGS) entry which is preliminary data.</text>
</comment>
<feature type="transmembrane region" description="Helical" evidence="1">
    <location>
        <begin position="65"/>
        <end position="85"/>
    </location>
</feature>
<dbReference type="AlphaFoldDB" id="A0A090MUK1"/>
<reference evidence="2 3" key="1">
    <citation type="journal article" date="2014" name="Genome Announc.">
        <title>Genome Sequence of Afipia felis Strain 76713, Isolated in Hospital Water Using an Amoeba Co-Culture Procedure.</title>
        <authorList>
            <person name="Benamar S."/>
            <person name="La Scola B."/>
            <person name="Croce O."/>
        </authorList>
    </citation>
    <scope>NUCLEOTIDE SEQUENCE [LARGE SCALE GENOMIC DNA]</scope>
    <source>
        <strain evidence="2 3">76713</strain>
    </source>
</reference>
<dbReference type="OrthoDB" id="517560at2"/>
<keyword evidence="1" id="KW-0812">Transmembrane</keyword>
<keyword evidence="1" id="KW-0472">Membrane</keyword>
<feature type="transmembrane region" description="Helical" evidence="1">
    <location>
        <begin position="297"/>
        <end position="312"/>
    </location>
</feature>
<feature type="transmembrane region" description="Helical" evidence="1">
    <location>
        <begin position="324"/>
        <end position="344"/>
    </location>
</feature>
<accession>A0A090MUK1</accession>
<dbReference type="EMBL" id="CCAZ020000002">
    <property type="protein sequence ID" value="CEG09454.1"/>
    <property type="molecule type" value="Genomic_DNA"/>
</dbReference>
<proteinExistence type="predicted"/>
<name>A0A090MUK1_AFIFE</name>
<dbReference type="RefSeq" id="WP_156186906.1">
    <property type="nucleotide sequence ID" value="NZ_CCAZ020000002.1"/>
</dbReference>
<sequence>MMTYCERLGSALRCSSSMFFRFALVVLFGAIGTESASAHVKWFCAYNVAGQPEGLENVLCQDFEILVFVAIVWLFAGCLIERTSVGDAMLRSMDRVTSGLQVNTELIVRATVFFFFVSLWAIGGITLTPELKSTSAIIGPIQLVIIACLLSRRTLPISALGIATLFGIAVHDYGIFHLADYPIFLGIAAYLALTGLQKKFFGIEPIDVMRYATAITLMWASVEKWAYPQWSFPIFVTHPGITFGFDQDFYMRAAGVVEFTLAFALLWTPLVRRCAAAILAGMFIAACFEFGKIDLIGHSGIIAVLFAIIADNRRVAENDRRVPILAPATFCAALATTHFVYYVGHAYLFSTTIL</sequence>
<feature type="transmembrane region" description="Helical" evidence="1">
    <location>
        <begin position="106"/>
        <end position="127"/>
    </location>
</feature>
<feature type="transmembrane region" description="Helical" evidence="1">
    <location>
        <begin position="133"/>
        <end position="150"/>
    </location>
</feature>
<evidence type="ECO:0000313" key="2">
    <source>
        <dbReference type="EMBL" id="CEG09454.1"/>
    </source>
</evidence>